<dbReference type="Proteomes" id="UP000036334">
    <property type="component" value="Unassembled WGS sequence"/>
</dbReference>
<reference evidence="3 4" key="1">
    <citation type="submission" date="2015-05" db="EMBL/GenBank/DDBJ databases">
        <title>Genome sequence of Mycobacterium haemophilum.</title>
        <authorList>
            <person name="Greninger A.L."/>
            <person name="Cunningham G."/>
            <person name="Miller S."/>
        </authorList>
    </citation>
    <scope>NUCLEOTIDE SEQUENCE [LARGE SCALE GENOMIC DNA]</scope>
    <source>
        <strain evidence="4">UC1</strain>
    </source>
</reference>
<dbReference type="InterPro" id="IPR000030">
    <property type="entry name" value="PPE_dom"/>
</dbReference>
<sequence>MVPLAQIAHNRAWRAELLTSNTLGQNTRALEACDTVYQRFWVTNAEAMNDYADTTVPLGSLSDRDEHVCGQLYSAHLLFA</sequence>
<dbReference type="Gene3D" id="1.20.1260.20">
    <property type="entry name" value="PPE superfamily"/>
    <property type="match status" value="1"/>
</dbReference>
<dbReference type="InterPro" id="IPR038332">
    <property type="entry name" value="PPE_sf"/>
</dbReference>
<dbReference type="EMBL" id="LDPR01000012">
    <property type="protein sequence ID" value="KLO35782.1"/>
    <property type="molecule type" value="Genomic_DNA"/>
</dbReference>
<dbReference type="AlphaFoldDB" id="A0A0I9YMB6"/>
<proteinExistence type="inferred from homology"/>
<comment type="similarity">
    <text evidence="1">Belongs to the mycobacterial PPE family.</text>
</comment>
<accession>A0A0I9YMB6</accession>
<evidence type="ECO:0000259" key="2">
    <source>
        <dbReference type="Pfam" id="PF00823"/>
    </source>
</evidence>
<evidence type="ECO:0000256" key="1">
    <source>
        <dbReference type="ARBA" id="ARBA00010652"/>
    </source>
</evidence>
<evidence type="ECO:0000313" key="4">
    <source>
        <dbReference type="Proteomes" id="UP000036334"/>
    </source>
</evidence>
<comment type="caution">
    <text evidence="3">The sequence shown here is derived from an EMBL/GenBank/DDBJ whole genome shotgun (WGS) entry which is preliminary data.</text>
</comment>
<gene>
    <name evidence="3" type="ORF">ABH38_14450</name>
</gene>
<keyword evidence="4" id="KW-1185">Reference proteome</keyword>
<evidence type="ECO:0000313" key="3">
    <source>
        <dbReference type="EMBL" id="KLO35782.1"/>
    </source>
</evidence>
<dbReference type="SUPFAM" id="SSF140459">
    <property type="entry name" value="PE/PPE dimer-like"/>
    <property type="match status" value="1"/>
</dbReference>
<feature type="domain" description="PPE" evidence="2">
    <location>
        <begin position="1"/>
        <end position="54"/>
    </location>
</feature>
<organism evidence="3 4">
    <name type="scientific">Mycobacterium haemophilum</name>
    <dbReference type="NCBI Taxonomy" id="29311"/>
    <lineage>
        <taxon>Bacteria</taxon>
        <taxon>Bacillati</taxon>
        <taxon>Actinomycetota</taxon>
        <taxon>Actinomycetes</taxon>
        <taxon>Mycobacteriales</taxon>
        <taxon>Mycobacteriaceae</taxon>
        <taxon>Mycobacterium</taxon>
    </lineage>
</organism>
<protein>
    <recommendedName>
        <fullName evidence="2">PPE domain-containing protein</fullName>
    </recommendedName>
</protein>
<dbReference type="Pfam" id="PF00823">
    <property type="entry name" value="PPE"/>
    <property type="match status" value="1"/>
</dbReference>
<name>A0A0I9YMB6_9MYCO</name>
<dbReference type="STRING" id="1202450.B586_15115"/>